<evidence type="ECO:0000256" key="16">
    <source>
        <dbReference type="RuleBase" id="RU004024"/>
    </source>
</evidence>
<keyword evidence="6 15" id="KW-0812">Transmembrane</keyword>
<dbReference type="PROSITE" id="PS50857">
    <property type="entry name" value="COX2_CUA"/>
    <property type="match status" value="1"/>
</dbReference>
<keyword evidence="4 15" id="KW-0813">Transport</keyword>
<dbReference type="GO" id="GO:0004129">
    <property type="term" value="F:cytochrome-c oxidase activity"/>
    <property type="evidence" value="ECO:0007669"/>
    <property type="project" value="UniProtKB-EC"/>
</dbReference>
<keyword evidence="7 16" id="KW-0479">Metal-binding</keyword>
<dbReference type="PANTHER" id="PTHR22888">
    <property type="entry name" value="CYTOCHROME C OXIDASE, SUBUNIT II"/>
    <property type="match status" value="1"/>
</dbReference>
<evidence type="ECO:0000256" key="4">
    <source>
        <dbReference type="ARBA" id="ARBA00022448"/>
    </source>
</evidence>
<evidence type="ECO:0000256" key="19">
    <source>
        <dbReference type="SAM" id="SignalP"/>
    </source>
</evidence>
<dbReference type="Pfam" id="PF00116">
    <property type="entry name" value="COX2"/>
    <property type="match status" value="1"/>
</dbReference>
<evidence type="ECO:0000313" key="23">
    <source>
        <dbReference type="Proteomes" id="UP000320314"/>
    </source>
</evidence>
<sequence>MRFVVLAGATVPACATGAFAAKPTDWETQFQPAATDIMAQIQWFANYTMWFVVPIVVLVMALLGIVMFRFRASANPTPSGTSHNTLIEVAWTVLPVLVLLFIAIPSFQLLTAQYSPPAPPAVTVKATGHQWYWSYDYQGGGKQDVSFDSLMLDADGRKDADKTDMAQYPRLLAVDNEMVVPVGKVVRVLVTSGDVIHSFAMPSFGVKMDAIPGRINEAWFKVEKPGIYYGQCSELCGQNHAFMPIAVRAVTPEQYRNWAASAAKDLGSANKQLRASIAAGRKNDDVASGERAGTVRLADAAAHEPPYGSQGATQNTTPGTSTGRE</sequence>
<dbReference type="CDD" id="cd13912">
    <property type="entry name" value="CcO_II_C"/>
    <property type="match status" value="1"/>
</dbReference>
<feature type="signal peptide" evidence="19">
    <location>
        <begin position="1"/>
        <end position="20"/>
    </location>
</feature>
<dbReference type="Gene3D" id="1.10.287.90">
    <property type="match status" value="1"/>
</dbReference>
<dbReference type="InterPro" id="IPR011759">
    <property type="entry name" value="Cyt_c_oxidase_su2_TM_dom"/>
</dbReference>
<protein>
    <recommendedName>
        <fullName evidence="16">Cytochrome c oxidase subunit 2</fullName>
        <ecNumber evidence="16">7.1.1.9</ecNumber>
    </recommendedName>
</protein>
<dbReference type="InterPro" id="IPR034210">
    <property type="entry name" value="CcO_II_C"/>
</dbReference>
<dbReference type="InterPro" id="IPR045187">
    <property type="entry name" value="CcO_II"/>
</dbReference>
<evidence type="ECO:0000256" key="6">
    <source>
        <dbReference type="ARBA" id="ARBA00022692"/>
    </source>
</evidence>
<reference evidence="22 23" key="1">
    <citation type="submission" date="2019-06" db="EMBL/GenBank/DDBJ databases">
        <authorList>
            <person name="Li M."/>
        </authorList>
    </citation>
    <scope>NUCLEOTIDE SEQUENCE [LARGE SCALE GENOMIC DNA]</scope>
    <source>
        <strain evidence="22 23">BGMRC6574</strain>
    </source>
</reference>
<dbReference type="GO" id="GO:0016491">
    <property type="term" value="F:oxidoreductase activity"/>
    <property type="evidence" value="ECO:0007669"/>
    <property type="project" value="UniProtKB-KW"/>
</dbReference>
<evidence type="ECO:0000313" key="22">
    <source>
        <dbReference type="EMBL" id="TPW28740.1"/>
    </source>
</evidence>
<proteinExistence type="inferred from homology"/>
<comment type="similarity">
    <text evidence="3 15">Belongs to the cytochrome c oxidase subunit 2 family.</text>
</comment>
<comment type="cofactor">
    <cofactor evidence="16">
        <name>Cu cation</name>
        <dbReference type="ChEBI" id="CHEBI:23378"/>
    </cofactor>
    <text evidence="16">Binds a copper A center.</text>
</comment>
<evidence type="ECO:0000256" key="2">
    <source>
        <dbReference type="ARBA" id="ARBA00004141"/>
    </source>
</evidence>
<evidence type="ECO:0000256" key="8">
    <source>
        <dbReference type="ARBA" id="ARBA00022967"/>
    </source>
</evidence>
<dbReference type="InterPro" id="IPR002429">
    <property type="entry name" value="CcO_II-like_C"/>
</dbReference>
<feature type="region of interest" description="Disordered" evidence="17">
    <location>
        <begin position="280"/>
        <end position="325"/>
    </location>
</feature>
<keyword evidence="8" id="KW-1278">Translocase</keyword>
<dbReference type="PANTHER" id="PTHR22888:SF9">
    <property type="entry name" value="CYTOCHROME C OXIDASE SUBUNIT 2"/>
    <property type="match status" value="1"/>
</dbReference>
<evidence type="ECO:0000256" key="17">
    <source>
        <dbReference type="SAM" id="MobiDB-lite"/>
    </source>
</evidence>
<dbReference type="PROSITE" id="PS00078">
    <property type="entry name" value="COX2"/>
    <property type="match status" value="1"/>
</dbReference>
<keyword evidence="12 18" id="KW-0472">Membrane</keyword>
<accession>A0A506U4J7</accession>
<dbReference type="InterPro" id="IPR036257">
    <property type="entry name" value="Cyt_c_oxidase_su2_TM_sf"/>
</dbReference>
<dbReference type="EMBL" id="VHLH01000014">
    <property type="protein sequence ID" value="TPW28740.1"/>
    <property type="molecule type" value="Genomic_DNA"/>
</dbReference>
<dbReference type="Proteomes" id="UP000320314">
    <property type="component" value="Unassembled WGS sequence"/>
</dbReference>
<evidence type="ECO:0000256" key="10">
    <source>
        <dbReference type="ARBA" id="ARBA00022989"/>
    </source>
</evidence>
<dbReference type="OrthoDB" id="9781261at2"/>
<evidence type="ECO:0000256" key="9">
    <source>
        <dbReference type="ARBA" id="ARBA00022982"/>
    </source>
</evidence>
<evidence type="ECO:0000256" key="7">
    <source>
        <dbReference type="ARBA" id="ARBA00022723"/>
    </source>
</evidence>
<comment type="cofactor">
    <cofactor evidence="1">
        <name>heme</name>
        <dbReference type="ChEBI" id="CHEBI:30413"/>
    </cofactor>
</comment>
<dbReference type="Pfam" id="PF02790">
    <property type="entry name" value="COX2_TM"/>
    <property type="match status" value="1"/>
</dbReference>
<evidence type="ECO:0000256" key="12">
    <source>
        <dbReference type="ARBA" id="ARBA00023136"/>
    </source>
</evidence>
<dbReference type="GO" id="GO:0005886">
    <property type="term" value="C:plasma membrane"/>
    <property type="evidence" value="ECO:0007669"/>
    <property type="project" value="UniProtKB-SubCell"/>
</dbReference>
<keyword evidence="22" id="KW-0560">Oxidoreductase</keyword>
<keyword evidence="10 18" id="KW-1133">Transmembrane helix</keyword>
<keyword evidence="11 16" id="KW-0186">Copper</keyword>
<dbReference type="GO" id="GO:0005507">
    <property type="term" value="F:copper ion binding"/>
    <property type="evidence" value="ECO:0007669"/>
    <property type="project" value="InterPro"/>
</dbReference>
<dbReference type="Gene3D" id="2.60.40.420">
    <property type="entry name" value="Cupredoxins - blue copper proteins"/>
    <property type="match status" value="1"/>
</dbReference>
<evidence type="ECO:0000256" key="5">
    <source>
        <dbReference type="ARBA" id="ARBA00022660"/>
    </source>
</evidence>
<dbReference type="InterPro" id="IPR001505">
    <property type="entry name" value="Copper_CuA"/>
</dbReference>
<dbReference type="GO" id="GO:0042773">
    <property type="term" value="P:ATP synthesis coupled electron transport"/>
    <property type="evidence" value="ECO:0007669"/>
    <property type="project" value="TreeGrafter"/>
</dbReference>
<comment type="function">
    <text evidence="13 16">Subunits I and II form the functional core of the enzyme complex. Electrons originating in cytochrome c are transferred via heme a and Cu(A) to the binuclear center formed by heme a3 and Cu(B).</text>
</comment>
<feature type="compositionally biased region" description="Polar residues" evidence="17">
    <location>
        <begin position="310"/>
        <end position="325"/>
    </location>
</feature>
<feature type="domain" description="Cytochrome oxidase subunit II transmembrane region profile" evidence="21">
    <location>
        <begin position="22"/>
        <end position="117"/>
    </location>
</feature>
<evidence type="ECO:0000256" key="1">
    <source>
        <dbReference type="ARBA" id="ARBA00001971"/>
    </source>
</evidence>
<evidence type="ECO:0000259" key="21">
    <source>
        <dbReference type="PROSITE" id="PS50999"/>
    </source>
</evidence>
<dbReference type="EC" id="7.1.1.9" evidence="16"/>
<feature type="transmembrane region" description="Helical" evidence="18">
    <location>
        <begin position="89"/>
        <end position="110"/>
    </location>
</feature>
<feature type="transmembrane region" description="Helical" evidence="18">
    <location>
        <begin position="44"/>
        <end position="68"/>
    </location>
</feature>
<comment type="catalytic activity">
    <reaction evidence="14 16">
        <text>4 Fe(II)-[cytochrome c] + O2 + 8 H(+)(in) = 4 Fe(III)-[cytochrome c] + 2 H2O + 4 H(+)(out)</text>
        <dbReference type="Rhea" id="RHEA:11436"/>
        <dbReference type="Rhea" id="RHEA-COMP:10350"/>
        <dbReference type="Rhea" id="RHEA-COMP:14399"/>
        <dbReference type="ChEBI" id="CHEBI:15377"/>
        <dbReference type="ChEBI" id="CHEBI:15378"/>
        <dbReference type="ChEBI" id="CHEBI:15379"/>
        <dbReference type="ChEBI" id="CHEBI:29033"/>
        <dbReference type="ChEBI" id="CHEBI:29034"/>
        <dbReference type="EC" id="7.1.1.9"/>
    </reaction>
</comment>
<dbReference type="InterPro" id="IPR008972">
    <property type="entry name" value="Cupredoxin"/>
</dbReference>
<comment type="caution">
    <text evidence="22">The sequence shown here is derived from an EMBL/GenBank/DDBJ whole genome shotgun (WGS) entry which is preliminary data.</text>
</comment>
<feature type="chain" id="PRO_5021306934" description="Cytochrome c oxidase subunit 2" evidence="19">
    <location>
        <begin position="21"/>
        <end position="325"/>
    </location>
</feature>
<gene>
    <name evidence="22" type="primary">coxB</name>
    <name evidence="22" type="ORF">FJU11_09050</name>
</gene>
<evidence type="ECO:0000259" key="20">
    <source>
        <dbReference type="PROSITE" id="PS50857"/>
    </source>
</evidence>
<keyword evidence="9 15" id="KW-0249">Electron transport</keyword>
<name>A0A506U4J7_9HYPH</name>
<dbReference type="SUPFAM" id="SSF49503">
    <property type="entry name" value="Cupredoxins"/>
    <property type="match status" value="1"/>
</dbReference>
<dbReference type="InterPro" id="IPR014222">
    <property type="entry name" value="Cyt_c_oxidase_su2"/>
</dbReference>
<evidence type="ECO:0000256" key="11">
    <source>
        <dbReference type="ARBA" id="ARBA00023008"/>
    </source>
</evidence>
<feature type="domain" description="Cytochrome oxidase subunit II copper A binding" evidence="20">
    <location>
        <begin position="119"/>
        <end position="261"/>
    </location>
</feature>
<evidence type="ECO:0000256" key="13">
    <source>
        <dbReference type="ARBA" id="ARBA00024688"/>
    </source>
</evidence>
<keyword evidence="19" id="KW-0732">Signal</keyword>
<evidence type="ECO:0000256" key="15">
    <source>
        <dbReference type="RuleBase" id="RU000456"/>
    </source>
</evidence>
<keyword evidence="5 15" id="KW-0679">Respiratory chain</keyword>
<organism evidence="22 23">
    <name type="scientific">Pararhizobium mangrovi</name>
    <dbReference type="NCBI Taxonomy" id="2590452"/>
    <lineage>
        <taxon>Bacteria</taxon>
        <taxon>Pseudomonadati</taxon>
        <taxon>Pseudomonadota</taxon>
        <taxon>Alphaproteobacteria</taxon>
        <taxon>Hyphomicrobiales</taxon>
        <taxon>Rhizobiaceae</taxon>
        <taxon>Rhizobium/Agrobacterium group</taxon>
        <taxon>Pararhizobium</taxon>
    </lineage>
</organism>
<dbReference type="FunFam" id="2.60.40.420:FF:000001">
    <property type="entry name" value="Cytochrome c oxidase subunit 2"/>
    <property type="match status" value="1"/>
</dbReference>
<evidence type="ECO:0000256" key="14">
    <source>
        <dbReference type="ARBA" id="ARBA00047816"/>
    </source>
</evidence>
<dbReference type="SUPFAM" id="SSF81464">
    <property type="entry name" value="Cytochrome c oxidase subunit II-like, transmembrane region"/>
    <property type="match status" value="1"/>
</dbReference>
<dbReference type="AlphaFoldDB" id="A0A506U4J7"/>
<dbReference type="NCBIfam" id="TIGR02866">
    <property type="entry name" value="CoxB"/>
    <property type="match status" value="1"/>
</dbReference>
<evidence type="ECO:0000256" key="3">
    <source>
        <dbReference type="ARBA" id="ARBA00007866"/>
    </source>
</evidence>
<dbReference type="PROSITE" id="PS50999">
    <property type="entry name" value="COX2_TM"/>
    <property type="match status" value="1"/>
</dbReference>
<keyword evidence="23" id="KW-1185">Reference proteome</keyword>
<evidence type="ECO:0000256" key="18">
    <source>
        <dbReference type="SAM" id="Phobius"/>
    </source>
</evidence>
<comment type="subcellular location">
    <subcellularLocation>
        <location evidence="15">Cell membrane</location>
        <topology evidence="15">Multi-pass membrane protein</topology>
    </subcellularLocation>
    <subcellularLocation>
        <location evidence="2">Membrane</location>
        <topology evidence="2">Multi-pass membrane protein</topology>
    </subcellularLocation>
</comment>
<dbReference type="PRINTS" id="PR01166">
    <property type="entry name" value="CYCOXIDASEII"/>
</dbReference>